<dbReference type="OrthoDB" id="269227at2759"/>
<dbReference type="GO" id="GO:0016614">
    <property type="term" value="F:oxidoreductase activity, acting on CH-OH group of donors"/>
    <property type="evidence" value="ECO:0007669"/>
    <property type="project" value="InterPro"/>
</dbReference>
<evidence type="ECO:0000313" key="4">
    <source>
        <dbReference type="EMBL" id="KAF2652624.1"/>
    </source>
</evidence>
<dbReference type="AlphaFoldDB" id="A0A6A6T269"/>
<feature type="active site" description="Proton acceptor" evidence="2">
    <location>
        <position position="599"/>
    </location>
</feature>
<evidence type="ECO:0000256" key="1">
    <source>
        <dbReference type="ARBA" id="ARBA00010790"/>
    </source>
</evidence>
<protein>
    <submittedName>
        <fullName evidence="4">GMC oxidoreductase</fullName>
    </submittedName>
</protein>
<dbReference type="Pfam" id="PF00732">
    <property type="entry name" value="GMC_oxred_N"/>
    <property type="match status" value="1"/>
</dbReference>
<evidence type="ECO:0000256" key="2">
    <source>
        <dbReference type="PIRSR" id="PIRSR000137-1"/>
    </source>
</evidence>
<dbReference type="GO" id="GO:0050660">
    <property type="term" value="F:flavin adenine dinucleotide binding"/>
    <property type="evidence" value="ECO:0007669"/>
    <property type="project" value="InterPro"/>
</dbReference>
<dbReference type="InterPro" id="IPR036188">
    <property type="entry name" value="FAD/NAD-bd_sf"/>
</dbReference>
<dbReference type="InterPro" id="IPR012132">
    <property type="entry name" value="GMC_OxRdtase"/>
</dbReference>
<name>A0A6A6T269_9PLEO</name>
<dbReference type="Proteomes" id="UP000799324">
    <property type="component" value="Unassembled WGS sequence"/>
</dbReference>
<dbReference type="Pfam" id="PF05199">
    <property type="entry name" value="GMC_oxred_C"/>
    <property type="match status" value="1"/>
</dbReference>
<dbReference type="PANTHER" id="PTHR11552">
    <property type="entry name" value="GLUCOSE-METHANOL-CHOLINE GMC OXIDOREDUCTASE"/>
    <property type="match status" value="1"/>
</dbReference>
<organism evidence="4 5">
    <name type="scientific">Lophiostoma macrostomum CBS 122681</name>
    <dbReference type="NCBI Taxonomy" id="1314788"/>
    <lineage>
        <taxon>Eukaryota</taxon>
        <taxon>Fungi</taxon>
        <taxon>Dikarya</taxon>
        <taxon>Ascomycota</taxon>
        <taxon>Pezizomycotina</taxon>
        <taxon>Dothideomycetes</taxon>
        <taxon>Pleosporomycetidae</taxon>
        <taxon>Pleosporales</taxon>
        <taxon>Lophiostomataceae</taxon>
        <taxon>Lophiostoma</taxon>
    </lineage>
</organism>
<accession>A0A6A6T269</accession>
<evidence type="ECO:0000313" key="5">
    <source>
        <dbReference type="Proteomes" id="UP000799324"/>
    </source>
</evidence>
<dbReference type="SUPFAM" id="SSF51905">
    <property type="entry name" value="FAD/NAD(P)-binding domain"/>
    <property type="match status" value="1"/>
</dbReference>
<dbReference type="PIRSF" id="PIRSF000137">
    <property type="entry name" value="Alcohol_oxidase"/>
    <property type="match status" value="1"/>
</dbReference>
<dbReference type="PANTHER" id="PTHR11552:SF219">
    <property type="entry name" value="GLUCOSE-METHANOL-CHOLINE OXIDOREDUCTASE N-TERMINAL DOMAIN-CONTAINING PROTEIN"/>
    <property type="match status" value="1"/>
</dbReference>
<keyword evidence="5" id="KW-1185">Reference proteome</keyword>
<comment type="similarity">
    <text evidence="1">Belongs to the GMC oxidoreductase family.</text>
</comment>
<dbReference type="Gene3D" id="3.50.50.60">
    <property type="entry name" value="FAD/NAD(P)-binding domain"/>
    <property type="match status" value="1"/>
</dbReference>
<dbReference type="Gene3D" id="3.30.560.10">
    <property type="entry name" value="Glucose Oxidase, domain 3"/>
    <property type="match status" value="1"/>
</dbReference>
<dbReference type="PROSITE" id="PS00624">
    <property type="entry name" value="GMC_OXRED_2"/>
    <property type="match status" value="1"/>
</dbReference>
<proteinExistence type="inferred from homology"/>
<dbReference type="InterPro" id="IPR007867">
    <property type="entry name" value="GMC_OxRtase_C"/>
</dbReference>
<gene>
    <name evidence="4" type="ORF">K491DRAFT_769901</name>
</gene>
<evidence type="ECO:0000259" key="3">
    <source>
        <dbReference type="PROSITE" id="PS00624"/>
    </source>
</evidence>
<dbReference type="SUPFAM" id="SSF54373">
    <property type="entry name" value="FAD-linked reductases, C-terminal domain"/>
    <property type="match status" value="1"/>
</dbReference>
<feature type="domain" description="Glucose-methanol-choline oxidoreductase N-terminal" evidence="3">
    <location>
        <begin position="291"/>
        <end position="305"/>
    </location>
</feature>
<dbReference type="InterPro" id="IPR000172">
    <property type="entry name" value="GMC_OxRdtase_N"/>
</dbReference>
<dbReference type="EMBL" id="MU004397">
    <property type="protein sequence ID" value="KAF2652624.1"/>
    <property type="molecule type" value="Genomic_DNA"/>
</dbReference>
<reference evidence="4" key="1">
    <citation type="journal article" date="2020" name="Stud. Mycol.">
        <title>101 Dothideomycetes genomes: a test case for predicting lifestyles and emergence of pathogens.</title>
        <authorList>
            <person name="Haridas S."/>
            <person name="Albert R."/>
            <person name="Binder M."/>
            <person name="Bloem J."/>
            <person name="Labutti K."/>
            <person name="Salamov A."/>
            <person name="Andreopoulos B."/>
            <person name="Baker S."/>
            <person name="Barry K."/>
            <person name="Bills G."/>
            <person name="Bluhm B."/>
            <person name="Cannon C."/>
            <person name="Castanera R."/>
            <person name="Culley D."/>
            <person name="Daum C."/>
            <person name="Ezra D."/>
            <person name="Gonzalez J."/>
            <person name="Henrissat B."/>
            <person name="Kuo A."/>
            <person name="Liang C."/>
            <person name="Lipzen A."/>
            <person name="Lutzoni F."/>
            <person name="Magnuson J."/>
            <person name="Mondo S."/>
            <person name="Nolan M."/>
            <person name="Ohm R."/>
            <person name="Pangilinan J."/>
            <person name="Park H.-J."/>
            <person name="Ramirez L."/>
            <person name="Alfaro M."/>
            <person name="Sun H."/>
            <person name="Tritt A."/>
            <person name="Yoshinaga Y."/>
            <person name="Zwiers L.-H."/>
            <person name="Turgeon B."/>
            <person name="Goodwin S."/>
            <person name="Spatafora J."/>
            <person name="Crous P."/>
            <person name="Grigoriev I."/>
        </authorList>
    </citation>
    <scope>NUCLEOTIDE SEQUENCE</scope>
    <source>
        <strain evidence="4">CBS 122681</strain>
    </source>
</reference>
<feature type="active site" description="Proton donor" evidence="2">
    <location>
        <position position="556"/>
    </location>
</feature>
<sequence>MWPLVTYPECSPNQVDGKTYDYVVVGGGTAGCVLALRLSEDPNVSVLLLERGHVKNNLVSRMPMLSQNHWWTDTMQVQNTIRSEPIHGAYERKNYLWAVNGIGGASRLNAMLWTRGSPGNYNSWSDMGLADWTWKKVEPYFRRLENVSGPLDKSQPEVRGRGGPIHLLKPPYPFKWLPYLEEAAEKIGVSTFDDCNDPDASSCGYFTLDTAIDKCGGRVSAMSAFLSKTLVRERSRHLSVCTGTVASRFEISSNERHEHTVTGVFIRHSSPSDTTIEYLVKARREVIMTCGAMNSPQLLLLSGIGPTGKESSITRLGIPLVKELPAVGADFSDHYSVPVLLELPYKETLHLLETAMWGLWYILLWIFTGRGPVGSSTAPTALFLHTDSVDKTTMQVKASRVSQDHRVPNAELLILPVNSLERAVPGRSLFSIFPTILQPRAKGHLEITSTNPLVNPKITLPMFANEDDLKDARIAVRLSMRLAHEFQQLYPFSAPFAFAPGNELQKLYEWEKSGDAVPPAVEKPDASSPQVNKTWKDVTDDEIDDYMRRVGHTTLHFTSSCPMGTDEKTGVVNQKLLVFGFKNLRIADASVFPKVTSAHTMAPTMMVAERCADFIKATWDDAKM</sequence>